<accession>A0ABR2IYP1</accession>
<evidence type="ECO:0000256" key="1">
    <source>
        <dbReference type="SAM" id="MobiDB-lite"/>
    </source>
</evidence>
<evidence type="ECO:0000313" key="3">
    <source>
        <dbReference type="Proteomes" id="UP001470230"/>
    </source>
</evidence>
<feature type="compositionally biased region" description="Basic and acidic residues" evidence="1">
    <location>
        <begin position="51"/>
        <end position="67"/>
    </location>
</feature>
<feature type="compositionally biased region" description="Low complexity" evidence="1">
    <location>
        <begin position="105"/>
        <end position="117"/>
    </location>
</feature>
<comment type="caution">
    <text evidence="2">The sequence shown here is derived from an EMBL/GenBank/DDBJ whole genome shotgun (WGS) entry which is preliminary data.</text>
</comment>
<protein>
    <submittedName>
        <fullName evidence="2">Uncharacterized protein</fullName>
    </submittedName>
</protein>
<dbReference type="Proteomes" id="UP001470230">
    <property type="component" value="Unassembled WGS sequence"/>
</dbReference>
<feature type="compositionally biased region" description="Polar residues" evidence="1">
    <location>
        <begin position="8"/>
        <end position="19"/>
    </location>
</feature>
<feature type="compositionally biased region" description="Polar residues" evidence="1">
    <location>
        <begin position="40"/>
        <end position="50"/>
    </location>
</feature>
<proteinExistence type="predicted"/>
<gene>
    <name evidence="2" type="ORF">M9Y10_008623</name>
</gene>
<reference evidence="2 3" key="1">
    <citation type="submission" date="2024-04" db="EMBL/GenBank/DDBJ databases">
        <title>Tritrichomonas musculus Genome.</title>
        <authorList>
            <person name="Alves-Ferreira E."/>
            <person name="Grigg M."/>
            <person name="Lorenzi H."/>
            <person name="Galac M."/>
        </authorList>
    </citation>
    <scope>NUCLEOTIDE SEQUENCE [LARGE SCALE GENOMIC DNA]</scope>
    <source>
        <strain evidence="2 3">EAF2021</strain>
    </source>
</reference>
<organism evidence="2 3">
    <name type="scientific">Tritrichomonas musculus</name>
    <dbReference type="NCBI Taxonomy" id="1915356"/>
    <lineage>
        <taxon>Eukaryota</taxon>
        <taxon>Metamonada</taxon>
        <taxon>Parabasalia</taxon>
        <taxon>Tritrichomonadida</taxon>
        <taxon>Tritrichomonadidae</taxon>
        <taxon>Tritrichomonas</taxon>
    </lineage>
</organism>
<keyword evidence="3" id="KW-1185">Reference proteome</keyword>
<feature type="compositionally biased region" description="Polar residues" evidence="1">
    <location>
        <begin position="151"/>
        <end position="164"/>
    </location>
</feature>
<feature type="compositionally biased region" description="Polar residues" evidence="1">
    <location>
        <begin position="119"/>
        <end position="128"/>
    </location>
</feature>
<feature type="compositionally biased region" description="Polar residues" evidence="1">
    <location>
        <begin position="75"/>
        <end position="86"/>
    </location>
</feature>
<evidence type="ECO:0000313" key="2">
    <source>
        <dbReference type="EMBL" id="KAK8870736.1"/>
    </source>
</evidence>
<dbReference type="EMBL" id="JAPFFF010000014">
    <property type="protein sequence ID" value="KAK8870736.1"/>
    <property type="molecule type" value="Genomic_DNA"/>
</dbReference>
<name>A0ABR2IYP1_9EUKA</name>
<feature type="region of interest" description="Disordered" evidence="1">
    <location>
        <begin position="40"/>
        <end position="193"/>
    </location>
</feature>
<feature type="compositionally biased region" description="Basic and acidic residues" evidence="1">
    <location>
        <begin position="165"/>
        <end position="177"/>
    </location>
</feature>
<feature type="region of interest" description="Disordered" evidence="1">
    <location>
        <begin position="1"/>
        <end position="28"/>
    </location>
</feature>
<sequence>MEAEFDSSTEYKASYTWKNRPQEDANDKYEEAVERMMQAQFLNFSPNSNKSKQELDPYEMIVRKKMNENPPDEYANQQQAQNQKIDSGSMKSSGSSHSHHHHHQQQNPQQRQQQLYQERPNNFGSGANSVSSRSSSRSSRRSKHSDAGSFQDINDNMSVGSSQDTEIKFVNKAQKGDKSKKKRKEYDASHLNKSKRSMLTEEFSDLRPIFFRDPDHATEEEKKYLYGPFYVSWPKNKAMPPQFAELQKVYHNTHYY</sequence>